<reference evidence="9" key="1">
    <citation type="submission" date="2023-11" db="EMBL/GenBank/DDBJ databases">
        <title>WGS of Aeromonas in Northern Israel.</title>
        <authorList>
            <person name="Hershko Y."/>
        </authorList>
    </citation>
    <scope>NUCLEOTIDE SEQUENCE</scope>
    <source>
        <strain evidence="9">02297</strain>
    </source>
</reference>
<dbReference type="InterPro" id="IPR011051">
    <property type="entry name" value="RmlC_Cupin_sf"/>
</dbReference>
<evidence type="ECO:0000256" key="6">
    <source>
        <dbReference type="ARBA" id="ARBA00031424"/>
    </source>
</evidence>
<dbReference type="PANTHER" id="PTHR21047:SF2">
    <property type="entry name" value="THYMIDINE DIPHOSPHO-4-KETO-RHAMNOSE 3,5-EPIMERASE"/>
    <property type="match status" value="1"/>
</dbReference>
<dbReference type="SUPFAM" id="SSF51182">
    <property type="entry name" value="RmlC-like cupins"/>
    <property type="match status" value="1"/>
</dbReference>
<dbReference type="EC" id="5.1.3.13" evidence="3"/>
<gene>
    <name evidence="9" type="ORF">SJS82_06115</name>
</gene>
<accession>A0AAP6L0U0</accession>
<dbReference type="InterPro" id="IPR014710">
    <property type="entry name" value="RmlC-like_jellyroll"/>
</dbReference>
<comment type="catalytic activity">
    <reaction evidence="1">
        <text>dTDP-4-dehydro-6-deoxy-alpha-D-glucose = dTDP-4-dehydro-beta-L-rhamnose</text>
        <dbReference type="Rhea" id="RHEA:16969"/>
        <dbReference type="ChEBI" id="CHEBI:57649"/>
        <dbReference type="ChEBI" id="CHEBI:62830"/>
        <dbReference type="EC" id="5.1.3.13"/>
    </reaction>
</comment>
<comment type="caution">
    <text evidence="9">The sequence shown here is derived from an EMBL/GenBank/DDBJ whole genome shotgun (WGS) entry which is preliminary data.</text>
</comment>
<proteinExistence type="predicted"/>
<feature type="site" description="Participates in a stacking interaction with the thymidine ring of dTDP-4-oxo-6-deoxyglucose" evidence="8">
    <location>
        <position position="43"/>
    </location>
</feature>
<dbReference type="GO" id="GO:0000271">
    <property type="term" value="P:polysaccharide biosynthetic process"/>
    <property type="evidence" value="ECO:0007669"/>
    <property type="project" value="TreeGrafter"/>
</dbReference>
<dbReference type="AlphaFoldDB" id="A0AAP6L0U0"/>
<comment type="function">
    <text evidence="2">Catalyzes the epimerization of the C3' and C5'positions of dTDP-6-deoxy-D-xylo-4-hexulose, forming dTDP-6-deoxy-L-lyxo-4-hexulose.</text>
</comment>
<evidence type="ECO:0000256" key="5">
    <source>
        <dbReference type="ARBA" id="ARBA00029758"/>
    </source>
</evidence>
<evidence type="ECO:0000256" key="4">
    <source>
        <dbReference type="ARBA" id="ARBA00019595"/>
    </source>
</evidence>
<evidence type="ECO:0000256" key="2">
    <source>
        <dbReference type="ARBA" id="ARBA00001997"/>
    </source>
</evidence>
<dbReference type="RefSeq" id="WP_319916614.1">
    <property type="nucleotide sequence ID" value="NZ_JAWZXF010000006.1"/>
</dbReference>
<dbReference type="Gene3D" id="2.60.120.10">
    <property type="entry name" value="Jelly Rolls"/>
    <property type="match status" value="1"/>
</dbReference>
<dbReference type="PANTHER" id="PTHR21047">
    <property type="entry name" value="DTDP-6-DEOXY-D-GLUCOSE-3,5 EPIMERASE"/>
    <property type="match status" value="1"/>
</dbReference>
<evidence type="ECO:0000313" key="9">
    <source>
        <dbReference type="EMBL" id="MDX7921504.1"/>
    </source>
</evidence>
<dbReference type="InterPro" id="IPR000888">
    <property type="entry name" value="RmlC-like"/>
</dbReference>
<evidence type="ECO:0000256" key="1">
    <source>
        <dbReference type="ARBA" id="ARBA00001298"/>
    </source>
</evidence>
<dbReference type="GO" id="GO:0008830">
    <property type="term" value="F:dTDP-4-dehydrorhamnose 3,5-epimerase activity"/>
    <property type="evidence" value="ECO:0007669"/>
    <property type="project" value="UniProtKB-EC"/>
</dbReference>
<evidence type="ECO:0000313" key="10">
    <source>
        <dbReference type="Proteomes" id="UP001285835"/>
    </source>
</evidence>
<sequence length="83" mass="9314">MSAKGVQISTEDGGGLWIPPGFAHGFYVQSEWTHVLYKCTDYYVPELEASLNCSDPTLAIAWPLMDNVPLVLPDKDRQAPFWK</sequence>
<dbReference type="GO" id="GO:0019305">
    <property type="term" value="P:dTDP-rhamnose biosynthetic process"/>
    <property type="evidence" value="ECO:0007669"/>
    <property type="project" value="TreeGrafter"/>
</dbReference>
<dbReference type="Pfam" id="PF00908">
    <property type="entry name" value="dTDP_sugar_isom"/>
    <property type="match status" value="1"/>
</dbReference>
<evidence type="ECO:0000256" key="7">
    <source>
        <dbReference type="ARBA" id="ARBA00033311"/>
    </source>
</evidence>
<protein>
    <recommendedName>
        <fullName evidence="4">dTDP-4-dehydrorhamnose 3,5-epimerase</fullName>
        <ecNumber evidence="3">5.1.3.13</ecNumber>
    </recommendedName>
    <alternativeName>
        <fullName evidence="6">Thymidine diphospho-4-keto-rhamnose 3,5-epimerase</fullName>
    </alternativeName>
    <alternativeName>
        <fullName evidence="5">dTDP-4-keto-6-deoxyglucose 3,5-epimerase</fullName>
    </alternativeName>
    <alternativeName>
        <fullName evidence="7">dTDP-6-deoxy-D-xylo-4-hexulose 3,5-epimerase</fullName>
    </alternativeName>
</protein>
<dbReference type="GO" id="GO:0005829">
    <property type="term" value="C:cytosol"/>
    <property type="evidence" value="ECO:0007669"/>
    <property type="project" value="TreeGrafter"/>
</dbReference>
<name>A0AAP6L0U0_AERME</name>
<evidence type="ECO:0000256" key="3">
    <source>
        <dbReference type="ARBA" id="ARBA00012098"/>
    </source>
</evidence>
<dbReference type="EMBL" id="JAWZXF010000006">
    <property type="protein sequence ID" value="MDX7921504.1"/>
    <property type="molecule type" value="Genomic_DNA"/>
</dbReference>
<organism evidence="9 10">
    <name type="scientific">Aeromonas media</name>
    <dbReference type="NCBI Taxonomy" id="651"/>
    <lineage>
        <taxon>Bacteria</taxon>
        <taxon>Pseudomonadati</taxon>
        <taxon>Pseudomonadota</taxon>
        <taxon>Gammaproteobacteria</taxon>
        <taxon>Aeromonadales</taxon>
        <taxon>Aeromonadaceae</taxon>
        <taxon>Aeromonas</taxon>
    </lineage>
</organism>
<evidence type="ECO:0000256" key="8">
    <source>
        <dbReference type="PIRSR" id="PIRSR600888-3"/>
    </source>
</evidence>
<dbReference type="Proteomes" id="UP001285835">
    <property type="component" value="Unassembled WGS sequence"/>
</dbReference>